<comment type="pathway">
    <text evidence="2">Protein modification; protein glycosylation.</text>
</comment>
<evidence type="ECO:0000313" key="15">
    <source>
        <dbReference type="Proteomes" id="UP000268350"/>
    </source>
</evidence>
<keyword evidence="8" id="KW-0547">Nucleotide-binding</keyword>
<reference evidence="15" key="1">
    <citation type="submission" date="2018-01" db="EMBL/GenBank/DDBJ databases">
        <authorList>
            <person name="Alioto T."/>
            <person name="Alioto T."/>
        </authorList>
    </citation>
    <scope>NUCLEOTIDE SEQUENCE [LARGE SCALE GENOMIC DNA]</scope>
</reference>
<accession>A0A3B0KBI1</accession>
<evidence type="ECO:0000256" key="1">
    <source>
        <dbReference type="ARBA" id="ARBA00004606"/>
    </source>
</evidence>
<keyword evidence="7 12" id="KW-0812">Transmembrane</keyword>
<dbReference type="STRING" id="7266.A0A3B0KBI1"/>
<feature type="domain" description="Fringe-like glycosyltransferase" evidence="13">
    <location>
        <begin position="136"/>
        <end position="237"/>
    </location>
</feature>
<dbReference type="OrthoDB" id="414175at2759"/>
<dbReference type="PANTHER" id="PTHR23033:SF14">
    <property type="entry name" value="GLYCOPROTEIN-N-ACETYLGALACTOSAMINE 3-BETA-GALACTOSYLTRANSFERASE 1-RELATED"/>
    <property type="match status" value="1"/>
</dbReference>
<evidence type="ECO:0000256" key="5">
    <source>
        <dbReference type="ARBA" id="ARBA00022676"/>
    </source>
</evidence>
<evidence type="ECO:0000256" key="8">
    <source>
        <dbReference type="ARBA" id="ARBA00022741"/>
    </source>
</evidence>
<dbReference type="UniPathway" id="UPA00378"/>
<comment type="subcellular location">
    <subcellularLocation>
        <location evidence="1">Membrane</location>
        <topology evidence="1">Single-pass type II membrane protein</topology>
    </subcellularLocation>
</comment>
<gene>
    <name evidence="14" type="ORF">DGUA_6G014282</name>
</gene>
<evidence type="ECO:0000256" key="2">
    <source>
        <dbReference type="ARBA" id="ARBA00004922"/>
    </source>
</evidence>
<keyword evidence="6 14" id="KW-0808">Transferase</keyword>
<dbReference type="EC" id="2.4.1.122" evidence="4"/>
<keyword evidence="10 12" id="KW-1133">Transmembrane helix</keyword>
<dbReference type="PANTHER" id="PTHR23033">
    <property type="entry name" value="BETA1,3-GALACTOSYLTRANSFERASE"/>
    <property type="match status" value="1"/>
</dbReference>
<dbReference type="OMA" id="YESEVIC"/>
<evidence type="ECO:0000256" key="9">
    <source>
        <dbReference type="ARBA" id="ARBA00022968"/>
    </source>
</evidence>
<proteinExistence type="inferred from homology"/>
<dbReference type="EMBL" id="OUUW01000006">
    <property type="protein sequence ID" value="SPP82411.1"/>
    <property type="molecule type" value="Genomic_DNA"/>
</dbReference>
<comment type="similarity">
    <text evidence="3">Belongs to the glycosyltransferase 31 family. Beta3-Gal-T subfamily.</text>
</comment>
<keyword evidence="5 14" id="KW-0328">Glycosyltransferase</keyword>
<evidence type="ECO:0000256" key="10">
    <source>
        <dbReference type="ARBA" id="ARBA00022989"/>
    </source>
</evidence>
<dbReference type="GO" id="GO:0016020">
    <property type="term" value="C:membrane"/>
    <property type="evidence" value="ECO:0007669"/>
    <property type="project" value="UniProtKB-SubCell"/>
</dbReference>
<dbReference type="GO" id="GO:0016263">
    <property type="term" value="F:glycoprotein-N-acetylgalactosamine 3-beta-galactosyltransferase activity"/>
    <property type="evidence" value="ECO:0007669"/>
    <property type="project" value="UniProtKB-EC"/>
</dbReference>
<dbReference type="InterPro" id="IPR026050">
    <property type="entry name" value="C1GALT1/C1GALT1_chp1"/>
</dbReference>
<dbReference type="Gene3D" id="3.90.550.50">
    <property type="match status" value="1"/>
</dbReference>
<keyword evidence="11 12" id="KW-0472">Membrane</keyword>
<dbReference type="GO" id="GO:0000166">
    <property type="term" value="F:nucleotide binding"/>
    <property type="evidence" value="ECO:0007669"/>
    <property type="project" value="UniProtKB-KW"/>
</dbReference>
<evidence type="ECO:0000259" key="13">
    <source>
        <dbReference type="Pfam" id="PF02434"/>
    </source>
</evidence>
<sequence>MAATFRLRTQLQLMTGFMAGFIFAFALLLYVYDVNRATPWCTSSATMATATATATTTPLDTRILCMVLTCPENVQSLARHVHATWGKRCSRLVFVSSESYEPLGVVQVVDASGGGYEDLWNKTREGFRHVWQEYGQDYDWYLKADDDTYVIMENMQYLLSAYDPTSPVYLGYKMTRYNVSYMSGGASYVLSREALHRFMAQAYDSEVVCPQPKRRSIEDFYMGICLQNVGVHLVDSAQALEEDTKHKFMPLDLESYMYDSNATTPDWLRLMSVSEVETGFNCCSNYSVAFHYASPERMYLYEFLLYHLRVFGRPEPSEHGNRQHFTSSDLMRRFPLEDNLYIKDLQKMPEKPENF</sequence>
<feature type="transmembrane region" description="Helical" evidence="12">
    <location>
        <begin position="12"/>
        <end position="32"/>
    </location>
</feature>
<dbReference type="Pfam" id="PF02434">
    <property type="entry name" value="Fringe"/>
    <property type="match status" value="1"/>
</dbReference>
<name>A0A3B0KBI1_DROGU</name>
<dbReference type="AlphaFoldDB" id="A0A3B0KBI1"/>
<evidence type="ECO:0000256" key="11">
    <source>
        <dbReference type="ARBA" id="ARBA00023136"/>
    </source>
</evidence>
<evidence type="ECO:0000256" key="6">
    <source>
        <dbReference type="ARBA" id="ARBA00022679"/>
    </source>
</evidence>
<evidence type="ECO:0000256" key="3">
    <source>
        <dbReference type="ARBA" id="ARBA00006462"/>
    </source>
</evidence>
<evidence type="ECO:0000256" key="12">
    <source>
        <dbReference type="SAM" id="Phobius"/>
    </source>
</evidence>
<evidence type="ECO:0000256" key="7">
    <source>
        <dbReference type="ARBA" id="ARBA00022692"/>
    </source>
</evidence>
<organism evidence="14 15">
    <name type="scientific">Drosophila guanche</name>
    <name type="common">Fruit fly</name>
    <dbReference type="NCBI Taxonomy" id="7266"/>
    <lineage>
        <taxon>Eukaryota</taxon>
        <taxon>Metazoa</taxon>
        <taxon>Ecdysozoa</taxon>
        <taxon>Arthropoda</taxon>
        <taxon>Hexapoda</taxon>
        <taxon>Insecta</taxon>
        <taxon>Pterygota</taxon>
        <taxon>Neoptera</taxon>
        <taxon>Endopterygota</taxon>
        <taxon>Diptera</taxon>
        <taxon>Brachycera</taxon>
        <taxon>Muscomorpha</taxon>
        <taxon>Ephydroidea</taxon>
        <taxon>Drosophilidae</taxon>
        <taxon>Drosophila</taxon>
        <taxon>Sophophora</taxon>
    </lineage>
</organism>
<dbReference type="Proteomes" id="UP000268350">
    <property type="component" value="Unassembled WGS sequence"/>
</dbReference>
<evidence type="ECO:0000313" key="14">
    <source>
        <dbReference type="EMBL" id="SPP82411.1"/>
    </source>
</evidence>
<dbReference type="InterPro" id="IPR003378">
    <property type="entry name" value="Fringe-like_glycosylTrfase"/>
</dbReference>
<evidence type="ECO:0000256" key="4">
    <source>
        <dbReference type="ARBA" id="ARBA00012557"/>
    </source>
</evidence>
<keyword evidence="9" id="KW-0735">Signal-anchor</keyword>
<protein>
    <recommendedName>
        <fullName evidence="4">N-acetylgalactosaminide beta-1,3-galactosyltransferase</fullName>
        <ecNumber evidence="4">2.4.1.122</ecNumber>
    </recommendedName>
</protein>
<keyword evidence="15" id="KW-1185">Reference proteome</keyword>